<sequence length="382" mass="42156">MAPNGSSSSTSILPYVSQLKDHVDSPGRTQRVAADSVLPASSTDRTPPEPYAHSLPSALQQNGHGSGPSDHRLTSSGNIRMRRLSSPGIFNMKMESERRKTFRRWPVPFMDPDKLAAAGFYYLNKDDIVSKSSPMASLVLIDSSQLTADSSQLTAAKHMFLQIIWFGVGIHNLVWCAFCGVEIGHWEEGDDAMRDHQRWGPHCPFLRKFSVGNVPLAGGSDEELPANQSYDTCGPYGIEIHPFSGPEKSVLGSASLEKLGVNKTQGPVFPQYASIDARFKSFDGWPLSLKQRPDKLSEAGFYYTGKGDQTVCFHCGGGLKDWEDDDDPWMEHALWFSKCTYVLLVKGRQFVEQVCAKRDPLMSGEQVLELETPAPLVATTPK</sequence>
<dbReference type="GO" id="GO:0061630">
    <property type="term" value="F:ubiquitin protein ligase activity"/>
    <property type="evidence" value="ECO:0007669"/>
    <property type="project" value="TreeGrafter"/>
</dbReference>
<dbReference type="PROSITE" id="PS01282">
    <property type="entry name" value="BIR_REPEAT_1"/>
    <property type="match status" value="1"/>
</dbReference>
<reference evidence="3" key="1">
    <citation type="submission" date="2020-11" db="EMBL/GenBank/DDBJ databases">
        <authorList>
            <person name="Tran Van P."/>
        </authorList>
    </citation>
    <scope>NUCLEOTIDE SEQUENCE</scope>
</reference>
<dbReference type="GO" id="GO:0005737">
    <property type="term" value="C:cytoplasm"/>
    <property type="evidence" value="ECO:0007669"/>
    <property type="project" value="TreeGrafter"/>
</dbReference>
<dbReference type="SUPFAM" id="SSF57924">
    <property type="entry name" value="Inhibitor of apoptosis (IAP) repeat"/>
    <property type="match status" value="3"/>
</dbReference>
<dbReference type="PANTHER" id="PTHR10044">
    <property type="entry name" value="INHIBITOR OF APOPTOSIS"/>
    <property type="match status" value="1"/>
</dbReference>
<organism evidence="3">
    <name type="scientific">Timema bartmani</name>
    <dbReference type="NCBI Taxonomy" id="61472"/>
    <lineage>
        <taxon>Eukaryota</taxon>
        <taxon>Metazoa</taxon>
        <taxon>Ecdysozoa</taxon>
        <taxon>Arthropoda</taxon>
        <taxon>Hexapoda</taxon>
        <taxon>Insecta</taxon>
        <taxon>Pterygota</taxon>
        <taxon>Neoptera</taxon>
        <taxon>Polyneoptera</taxon>
        <taxon>Phasmatodea</taxon>
        <taxon>Timematodea</taxon>
        <taxon>Timematoidea</taxon>
        <taxon>Timematidae</taxon>
        <taxon>Timema</taxon>
    </lineage>
</organism>
<dbReference type="FunFam" id="1.10.1170.10:FF:000003">
    <property type="entry name" value="E3 ubiquitin-protein ligase XIAP"/>
    <property type="match status" value="1"/>
</dbReference>
<dbReference type="InterPro" id="IPR001370">
    <property type="entry name" value="BIR_rpt"/>
</dbReference>
<evidence type="ECO:0000256" key="1">
    <source>
        <dbReference type="ARBA" id="ARBA00022703"/>
    </source>
</evidence>
<dbReference type="GO" id="GO:0043066">
    <property type="term" value="P:negative regulation of apoptotic process"/>
    <property type="evidence" value="ECO:0007669"/>
    <property type="project" value="TreeGrafter"/>
</dbReference>
<dbReference type="GO" id="GO:0031398">
    <property type="term" value="P:positive regulation of protein ubiquitination"/>
    <property type="evidence" value="ECO:0007669"/>
    <property type="project" value="TreeGrafter"/>
</dbReference>
<dbReference type="GO" id="GO:0043027">
    <property type="term" value="F:cysteine-type endopeptidase inhibitor activity involved in apoptotic process"/>
    <property type="evidence" value="ECO:0007669"/>
    <property type="project" value="TreeGrafter"/>
</dbReference>
<evidence type="ECO:0000313" key="3">
    <source>
        <dbReference type="EMBL" id="CAD7444083.1"/>
    </source>
</evidence>
<dbReference type="InterPro" id="IPR050784">
    <property type="entry name" value="IAP"/>
</dbReference>
<feature type="compositionally biased region" description="Polar residues" evidence="2">
    <location>
        <begin position="1"/>
        <end position="12"/>
    </location>
</feature>
<dbReference type="CDD" id="cd00022">
    <property type="entry name" value="BIR"/>
    <property type="match status" value="2"/>
</dbReference>
<feature type="region of interest" description="Disordered" evidence="2">
    <location>
        <begin position="1"/>
        <end position="78"/>
    </location>
</feature>
<dbReference type="GO" id="GO:0051726">
    <property type="term" value="P:regulation of cell cycle"/>
    <property type="evidence" value="ECO:0007669"/>
    <property type="project" value="TreeGrafter"/>
</dbReference>
<dbReference type="PANTHER" id="PTHR10044:SF174">
    <property type="entry name" value="DEATH-ASSOCIATED INHIBITOR OF APOPTOSIS 1"/>
    <property type="match status" value="1"/>
</dbReference>
<dbReference type="Pfam" id="PF00653">
    <property type="entry name" value="BIR"/>
    <property type="match status" value="2"/>
</dbReference>
<keyword evidence="1" id="KW-0053">Apoptosis</keyword>
<dbReference type="AlphaFoldDB" id="A0A7R9I2C2"/>
<dbReference type="Gene3D" id="1.10.1170.10">
    <property type="entry name" value="Inhibitor Of Apoptosis Protein (2mihbC-IAP-1), Chain A"/>
    <property type="match status" value="2"/>
</dbReference>
<dbReference type="PROSITE" id="PS50143">
    <property type="entry name" value="BIR_REPEAT_2"/>
    <property type="match status" value="2"/>
</dbReference>
<accession>A0A7R9I2C2</accession>
<dbReference type="EMBL" id="OD566488">
    <property type="protein sequence ID" value="CAD7444083.1"/>
    <property type="molecule type" value="Genomic_DNA"/>
</dbReference>
<evidence type="ECO:0000256" key="2">
    <source>
        <dbReference type="SAM" id="MobiDB-lite"/>
    </source>
</evidence>
<gene>
    <name evidence="3" type="ORF">TBIB3V08_LOCUS6474</name>
</gene>
<proteinExistence type="predicted"/>
<dbReference type="SMART" id="SM00238">
    <property type="entry name" value="BIR"/>
    <property type="match status" value="2"/>
</dbReference>
<name>A0A7R9I2C2_9NEOP</name>
<protein>
    <submittedName>
        <fullName evidence="3">Uncharacterized protein</fullName>
    </submittedName>
</protein>
<dbReference type="GO" id="GO:0006915">
    <property type="term" value="P:apoptotic process"/>
    <property type="evidence" value="ECO:0007669"/>
    <property type="project" value="UniProtKB-KW"/>
</dbReference>
<dbReference type="GO" id="GO:0005634">
    <property type="term" value="C:nucleus"/>
    <property type="evidence" value="ECO:0007669"/>
    <property type="project" value="TreeGrafter"/>
</dbReference>